<gene>
    <name evidence="5" type="ORF">EPA93_46685</name>
</gene>
<evidence type="ECO:0000313" key="5">
    <source>
        <dbReference type="EMBL" id="QBD83056.1"/>
    </source>
</evidence>
<keyword evidence="6" id="KW-1185">Reference proteome</keyword>
<feature type="domain" description="DZANK-type" evidence="3">
    <location>
        <begin position="41"/>
        <end position="96"/>
    </location>
</feature>
<organism evidence="5 6">
    <name type="scientific">Ktedonosporobacter rubrisoli</name>
    <dbReference type="NCBI Taxonomy" id="2509675"/>
    <lineage>
        <taxon>Bacteria</taxon>
        <taxon>Bacillati</taxon>
        <taxon>Chloroflexota</taxon>
        <taxon>Ktedonobacteria</taxon>
        <taxon>Ktedonobacterales</taxon>
        <taxon>Ktedonosporobacteraceae</taxon>
        <taxon>Ktedonosporobacter</taxon>
    </lineage>
</organism>
<dbReference type="Pfam" id="PF13240">
    <property type="entry name" value="Zn_Ribbon_1"/>
    <property type="match status" value="1"/>
</dbReference>
<evidence type="ECO:0000259" key="2">
    <source>
        <dbReference type="Pfam" id="PF11682"/>
    </source>
</evidence>
<dbReference type="Pfam" id="PF11682">
    <property type="entry name" value="Zn_ribbon_11"/>
    <property type="match status" value="1"/>
</dbReference>
<dbReference type="InterPro" id="IPR025874">
    <property type="entry name" value="DZR"/>
</dbReference>
<feature type="region of interest" description="Disordered" evidence="1">
    <location>
        <begin position="141"/>
        <end position="160"/>
    </location>
</feature>
<dbReference type="RefSeq" id="WP_129894124.1">
    <property type="nucleotide sequence ID" value="NZ_CP035758.1"/>
</dbReference>
<dbReference type="KEGG" id="kbs:EPA93_46685"/>
<evidence type="ECO:0000313" key="6">
    <source>
        <dbReference type="Proteomes" id="UP000290365"/>
    </source>
</evidence>
<evidence type="ECO:0000259" key="3">
    <source>
        <dbReference type="Pfam" id="PF12773"/>
    </source>
</evidence>
<accession>A0A4P6K658</accession>
<evidence type="ECO:0000256" key="1">
    <source>
        <dbReference type="SAM" id="MobiDB-lite"/>
    </source>
</evidence>
<sequence>MATCTSCGQDITGKKFCPQCGTPAYSAGTPRVSGQFASVHCPRCSGEVSPGAAFCMHCGATLNTQAVTAPPMPATRPCPACHAEVDAASAFCTGCGHNMRAPASQVSASAAYCANCGRANNPGVRFCSGCGAPLGASQGSYTQPQSQYPAPPQPQYPVQAQYQPQPQPYAPQPYVQQGAYQPQPMLGQQPMTLRCPVCMAMAPVGTPNCRSCHTSLAGVVPIPANMPVQQGQQGGLGGFLQGGGGQLAAGALGGAAAVIGGQMLLHGLENSIEERVEEDMGYGGEGRRHHHRDEGLLGGLGELGKDIGLF</sequence>
<dbReference type="AlphaFoldDB" id="A0A4P6K658"/>
<name>A0A4P6K658_KTERU</name>
<dbReference type="Pfam" id="PF12773">
    <property type="entry name" value="DZR"/>
    <property type="match status" value="1"/>
</dbReference>
<protein>
    <submittedName>
        <fullName evidence="5">Zinc-ribbon domain-containing protein</fullName>
    </submittedName>
</protein>
<dbReference type="Proteomes" id="UP000290365">
    <property type="component" value="Chromosome"/>
</dbReference>
<reference evidence="5 6" key="1">
    <citation type="submission" date="2019-01" db="EMBL/GenBank/DDBJ databases">
        <title>Ktedonosporobacter rubrisoli SCAWS-G2.</title>
        <authorList>
            <person name="Huang Y."/>
            <person name="Yan B."/>
        </authorList>
    </citation>
    <scope>NUCLEOTIDE SEQUENCE [LARGE SCALE GENOMIC DNA]</scope>
    <source>
        <strain evidence="5 6">SCAWS-G2</strain>
    </source>
</reference>
<dbReference type="EMBL" id="CP035758">
    <property type="protein sequence ID" value="QBD83056.1"/>
    <property type="molecule type" value="Genomic_DNA"/>
</dbReference>
<feature type="domain" description="Zinc-ribbon" evidence="4">
    <location>
        <begin position="112"/>
        <end position="134"/>
    </location>
</feature>
<dbReference type="InterPro" id="IPR021696">
    <property type="entry name" value="DUF3279"/>
</dbReference>
<dbReference type="InterPro" id="IPR026870">
    <property type="entry name" value="Zinc_ribbon_dom"/>
</dbReference>
<feature type="domain" description="DUF3279" evidence="2">
    <location>
        <begin position="4"/>
        <end position="27"/>
    </location>
</feature>
<evidence type="ECO:0000259" key="4">
    <source>
        <dbReference type="Pfam" id="PF13240"/>
    </source>
</evidence>
<dbReference type="OrthoDB" id="153183at2"/>
<proteinExistence type="predicted"/>